<dbReference type="InterPro" id="IPR010642">
    <property type="entry name" value="Invasion_prot_B"/>
</dbReference>
<proteinExistence type="predicted"/>
<dbReference type="RefSeq" id="WP_089891041.1">
    <property type="nucleotide sequence ID" value="NZ_CALJFH010000015.1"/>
</dbReference>
<dbReference type="Proteomes" id="UP000199026">
    <property type="component" value="Unassembled WGS sequence"/>
</dbReference>
<sequence length="216" mass="22667">MFNTTRTALILALLAAPLGLSAQTATEETPAATTETTTDAVEATETPVEPAPEALSLGEEAMPEAYIKSESGDWKVQCLRDPALPEGEDNPNEPCQLFQVLQDVNGTNVAEVTIFPLAEGGKAVAGANILVPLETLLSAQLTIQIDNGKARRYPYSFCSPIGCFARVGFTSQDIAAMKKGAKAKVLLRPAPAPDEVVALDMSLAGFTAGFDALTAK</sequence>
<dbReference type="Gene3D" id="2.60.40.1880">
    <property type="entry name" value="Invasion associated locus B (IalB) protein"/>
    <property type="match status" value="1"/>
</dbReference>
<reference evidence="3 4" key="1">
    <citation type="submission" date="2016-10" db="EMBL/GenBank/DDBJ databases">
        <authorList>
            <person name="de Groot N.N."/>
        </authorList>
    </citation>
    <scope>NUCLEOTIDE SEQUENCE [LARGE SCALE GENOMIC DNA]</scope>
    <source>
        <strain evidence="3 4">DSM 24677</strain>
    </source>
</reference>
<feature type="signal peptide" evidence="2">
    <location>
        <begin position="1"/>
        <end position="22"/>
    </location>
</feature>
<keyword evidence="4" id="KW-1185">Reference proteome</keyword>
<feature type="region of interest" description="Disordered" evidence="1">
    <location>
        <begin position="25"/>
        <end position="51"/>
    </location>
</feature>
<dbReference type="AlphaFoldDB" id="A0A1H3KV20"/>
<evidence type="ECO:0000256" key="2">
    <source>
        <dbReference type="SAM" id="SignalP"/>
    </source>
</evidence>
<dbReference type="EMBL" id="FNPR01000002">
    <property type="protein sequence ID" value="SDY55940.1"/>
    <property type="molecule type" value="Genomic_DNA"/>
</dbReference>
<dbReference type="InterPro" id="IPR038696">
    <property type="entry name" value="IalB_sf"/>
</dbReference>
<evidence type="ECO:0000313" key="4">
    <source>
        <dbReference type="Proteomes" id="UP000199026"/>
    </source>
</evidence>
<organism evidence="3 4">
    <name type="scientific">Lentibacter algarum</name>
    <dbReference type="NCBI Taxonomy" id="576131"/>
    <lineage>
        <taxon>Bacteria</taxon>
        <taxon>Pseudomonadati</taxon>
        <taxon>Pseudomonadota</taxon>
        <taxon>Alphaproteobacteria</taxon>
        <taxon>Rhodobacterales</taxon>
        <taxon>Roseobacteraceae</taxon>
        <taxon>Lentibacter</taxon>
    </lineage>
</organism>
<dbReference type="GeneID" id="78124827"/>
<name>A0A1H3KV20_9RHOB</name>
<dbReference type="STRING" id="576131.SAMN05444486_102767"/>
<gene>
    <name evidence="3" type="ORF">SAMN05444486_102767</name>
</gene>
<dbReference type="Pfam" id="PF06776">
    <property type="entry name" value="IalB"/>
    <property type="match status" value="1"/>
</dbReference>
<evidence type="ECO:0000313" key="3">
    <source>
        <dbReference type="EMBL" id="SDY55940.1"/>
    </source>
</evidence>
<keyword evidence="2" id="KW-0732">Signal</keyword>
<feature type="chain" id="PRO_5011456392" evidence="2">
    <location>
        <begin position="23"/>
        <end position="216"/>
    </location>
</feature>
<dbReference type="OrthoDB" id="9797912at2"/>
<protein>
    <submittedName>
        <fullName evidence="3">Invasion protein IalB, involved in pathogenesis</fullName>
    </submittedName>
</protein>
<evidence type="ECO:0000256" key="1">
    <source>
        <dbReference type="SAM" id="MobiDB-lite"/>
    </source>
</evidence>
<accession>A0A1H3KV20</accession>